<evidence type="ECO:0000313" key="2">
    <source>
        <dbReference type="Proteomes" id="UP001320706"/>
    </source>
</evidence>
<protein>
    <submittedName>
        <fullName evidence="1">Uncharacterized protein</fullName>
    </submittedName>
</protein>
<name>A0ACC3SDF5_9PEZI</name>
<evidence type="ECO:0000313" key="1">
    <source>
        <dbReference type="EMBL" id="KAK8209089.1"/>
    </source>
</evidence>
<dbReference type="Proteomes" id="UP001320706">
    <property type="component" value="Unassembled WGS sequence"/>
</dbReference>
<accession>A0ACC3SDF5</accession>
<comment type="caution">
    <text evidence="1">The sequence shown here is derived from an EMBL/GenBank/DDBJ whole genome shotgun (WGS) entry which is preliminary data.</text>
</comment>
<reference evidence="1" key="1">
    <citation type="submission" date="2024-02" db="EMBL/GenBank/DDBJ databases">
        <title>Metagenome Assembled Genome of Zalaria obscura JY119.</title>
        <authorList>
            <person name="Vighnesh L."/>
            <person name="Jagadeeshwari U."/>
            <person name="Venkata Ramana C."/>
            <person name="Sasikala C."/>
        </authorList>
    </citation>
    <scope>NUCLEOTIDE SEQUENCE</scope>
    <source>
        <strain evidence="1">JY119</strain>
    </source>
</reference>
<keyword evidence="2" id="KW-1185">Reference proteome</keyword>
<proteinExistence type="predicted"/>
<sequence>MELTGEYLLEPTTLCLAHSASLLLHHPVVHLYKKDRNNFSRKRCSSDAESILDIVNTLQNQPDVGNYILPHPLVLAARVRLSELIEKKGHYRGRDMQLILDGLNQFGRNWGLQGNFDVVQRFSMSFRWPVQLSSTVLIFWAFHTIAANTV</sequence>
<organism evidence="1 2">
    <name type="scientific">Zalaria obscura</name>
    <dbReference type="NCBI Taxonomy" id="2024903"/>
    <lineage>
        <taxon>Eukaryota</taxon>
        <taxon>Fungi</taxon>
        <taxon>Dikarya</taxon>
        <taxon>Ascomycota</taxon>
        <taxon>Pezizomycotina</taxon>
        <taxon>Dothideomycetes</taxon>
        <taxon>Dothideomycetidae</taxon>
        <taxon>Dothideales</taxon>
        <taxon>Zalariaceae</taxon>
        <taxon>Zalaria</taxon>
    </lineage>
</organism>
<gene>
    <name evidence="1" type="ORF">M8818_003784</name>
</gene>
<dbReference type="EMBL" id="JAMKPW020000017">
    <property type="protein sequence ID" value="KAK8209089.1"/>
    <property type="molecule type" value="Genomic_DNA"/>
</dbReference>